<dbReference type="EMBL" id="CP000497">
    <property type="protein sequence ID" value="ABN65401.1"/>
    <property type="molecule type" value="Genomic_DNA"/>
</dbReference>
<dbReference type="Proteomes" id="UP000002258">
    <property type="component" value="Chromosome 3"/>
</dbReference>
<protein>
    <recommendedName>
        <fullName evidence="3">DUF4259 domain-containing protein</fullName>
    </recommendedName>
</protein>
<evidence type="ECO:0000313" key="1">
    <source>
        <dbReference type="EMBL" id="ABN65401.1"/>
    </source>
</evidence>
<dbReference type="HOGENOM" id="CLU_1602466_0_0_1"/>
<dbReference type="DNASU" id="4837994"/>
<proteinExistence type="predicted"/>
<sequence length="159" mass="18135">MGAWGAKIFENDGALDQLADLTKNEQSPLESIVQGLMEVLSSEYVDSYEGEGILVLAVFVIGFKSRSYLKEQRGKNVPEYLYEPINRFLDKYQSSWDKDIRTKTYTTKLLTVEQLTLSTIAVVNSEKSELYELWGESDMAEWQETLDTLTNELMNLTAI</sequence>
<dbReference type="GeneID" id="4837994"/>
<dbReference type="eggNOG" id="ENOG502R5HE">
    <property type="taxonomic scope" value="Eukaryota"/>
</dbReference>
<organism evidence="1 2">
    <name type="scientific">Scheffersomyces stipitis (strain ATCC 58785 / CBS 6054 / NBRC 10063 / NRRL Y-11545)</name>
    <name type="common">Yeast</name>
    <name type="synonym">Pichia stipitis</name>
    <dbReference type="NCBI Taxonomy" id="322104"/>
    <lineage>
        <taxon>Eukaryota</taxon>
        <taxon>Fungi</taxon>
        <taxon>Dikarya</taxon>
        <taxon>Ascomycota</taxon>
        <taxon>Saccharomycotina</taxon>
        <taxon>Pichiomycetes</taxon>
        <taxon>Debaryomycetaceae</taxon>
        <taxon>Scheffersomyces</taxon>
    </lineage>
</organism>
<dbReference type="RefSeq" id="XP_001383430.1">
    <property type="nucleotide sequence ID" value="XM_001383393.1"/>
</dbReference>
<dbReference type="OrthoDB" id="4008472at2759"/>
<dbReference type="KEGG" id="pic:PICST_30727"/>
<gene>
    <name evidence="1" type="ORF">PICST_30727</name>
</gene>
<evidence type="ECO:0000313" key="2">
    <source>
        <dbReference type="Proteomes" id="UP000002258"/>
    </source>
</evidence>
<dbReference type="Pfam" id="PF14078">
    <property type="entry name" value="DUF4259"/>
    <property type="match status" value="1"/>
</dbReference>
<dbReference type="InterPro" id="IPR025355">
    <property type="entry name" value="DUF4259"/>
</dbReference>
<keyword evidence="2" id="KW-1185">Reference proteome</keyword>
<dbReference type="OMA" id="CELWSET"/>
<reference evidence="1 2" key="1">
    <citation type="journal article" date="2007" name="Nat. Biotechnol.">
        <title>Genome sequence of the lignocellulose-bioconverting and xylose-fermenting yeast Pichia stipitis.</title>
        <authorList>
            <person name="Jeffries T.W."/>
            <person name="Grigoriev I.V."/>
            <person name="Grimwood J."/>
            <person name="Laplaza J.M."/>
            <person name="Aerts A."/>
            <person name="Salamov A."/>
            <person name="Schmutz J."/>
            <person name="Lindquist E."/>
            <person name="Dehal P."/>
            <person name="Shapiro H."/>
            <person name="Jin Y.S."/>
            <person name="Passoth V."/>
            <person name="Richardson P.M."/>
        </authorList>
    </citation>
    <scope>NUCLEOTIDE SEQUENCE [LARGE SCALE GENOMIC DNA]</scope>
    <source>
        <strain evidence="2">ATCC 58785 / CBS 6054 / NBRC 10063 / NRRL Y-11545</strain>
    </source>
</reference>
<name>A3LRL0_PICST</name>
<evidence type="ECO:0008006" key="3">
    <source>
        <dbReference type="Google" id="ProtNLM"/>
    </source>
</evidence>
<dbReference type="AlphaFoldDB" id="A3LRL0"/>
<dbReference type="InParanoid" id="A3LRL0"/>
<accession>A3LRL0</accession>